<dbReference type="AlphaFoldDB" id="W4MAL8"/>
<organism evidence="1 2">
    <name type="scientific">Candidatus Entotheonella gemina</name>
    <dbReference type="NCBI Taxonomy" id="1429439"/>
    <lineage>
        <taxon>Bacteria</taxon>
        <taxon>Pseudomonadati</taxon>
        <taxon>Nitrospinota/Tectimicrobiota group</taxon>
        <taxon>Candidatus Tectimicrobiota</taxon>
        <taxon>Candidatus Entotheonellia</taxon>
        <taxon>Candidatus Entotheonellales</taxon>
        <taxon>Candidatus Entotheonellaceae</taxon>
        <taxon>Candidatus Entotheonella</taxon>
    </lineage>
</organism>
<evidence type="ECO:0000313" key="2">
    <source>
        <dbReference type="Proteomes" id="UP000019140"/>
    </source>
</evidence>
<gene>
    <name evidence="1" type="ORF">ETSY2_14055</name>
</gene>
<dbReference type="Proteomes" id="UP000019140">
    <property type="component" value="Unassembled WGS sequence"/>
</dbReference>
<comment type="caution">
    <text evidence="1">The sequence shown here is derived from an EMBL/GenBank/DDBJ whole genome shotgun (WGS) entry which is preliminary data.</text>
</comment>
<name>W4MAL8_9BACT</name>
<accession>W4MAL8</accession>
<keyword evidence="2" id="KW-1185">Reference proteome</keyword>
<evidence type="ECO:0000313" key="1">
    <source>
        <dbReference type="EMBL" id="ETX06951.1"/>
    </source>
</evidence>
<dbReference type="EMBL" id="AZHX01000566">
    <property type="protein sequence ID" value="ETX06951.1"/>
    <property type="molecule type" value="Genomic_DNA"/>
</dbReference>
<reference evidence="1 2" key="1">
    <citation type="journal article" date="2014" name="Nature">
        <title>An environmental bacterial taxon with a large and distinct metabolic repertoire.</title>
        <authorList>
            <person name="Wilson M.C."/>
            <person name="Mori T."/>
            <person name="Ruckert C."/>
            <person name="Uria A.R."/>
            <person name="Helf M.J."/>
            <person name="Takada K."/>
            <person name="Gernert C."/>
            <person name="Steffens U.A."/>
            <person name="Heycke N."/>
            <person name="Schmitt S."/>
            <person name="Rinke C."/>
            <person name="Helfrich E.J."/>
            <person name="Brachmann A.O."/>
            <person name="Gurgui C."/>
            <person name="Wakimoto T."/>
            <person name="Kracht M."/>
            <person name="Crusemann M."/>
            <person name="Hentschel U."/>
            <person name="Abe I."/>
            <person name="Matsunaga S."/>
            <person name="Kalinowski J."/>
            <person name="Takeyama H."/>
            <person name="Piel J."/>
        </authorList>
    </citation>
    <scope>NUCLEOTIDE SEQUENCE [LARGE SCALE GENOMIC DNA]</scope>
    <source>
        <strain evidence="2">TSY2</strain>
    </source>
</reference>
<dbReference type="HOGENOM" id="CLU_3077926_0_0_7"/>
<proteinExistence type="predicted"/>
<sequence length="52" mass="6041">MTTRDGSRYDSGVTWPLWDLREPATDADLRGKLWSADEFEDVRELVELLAEK</sequence>
<protein>
    <submittedName>
        <fullName evidence="1">Uncharacterized protein</fullName>
    </submittedName>
</protein>